<dbReference type="WBParaSite" id="ASIM_0001393601-mRNA-1">
    <property type="protein sequence ID" value="ASIM_0001393601-mRNA-1"/>
    <property type="gene ID" value="ASIM_0001393601"/>
</dbReference>
<feature type="domain" description="Protein kinase" evidence="2">
    <location>
        <begin position="1"/>
        <end position="159"/>
    </location>
</feature>
<feature type="compositionally biased region" description="Basic and acidic residues" evidence="1">
    <location>
        <begin position="205"/>
        <end position="224"/>
    </location>
</feature>
<feature type="region of interest" description="Disordered" evidence="1">
    <location>
        <begin position="186"/>
        <end position="268"/>
    </location>
</feature>
<feature type="compositionally biased region" description="Acidic residues" evidence="1">
    <location>
        <begin position="186"/>
        <end position="197"/>
    </location>
</feature>
<organism evidence="5">
    <name type="scientific">Anisakis simplex</name>
    <name type="common">Herring worm</name>
    <dbReference type="NCBI Taxonomy" id="6269"/>
    <lineage>
        <taxon>Eukaryota</taxon>
        <taxon>Metazoa</taxon>
        <taxon>Ecdysozoa</taxon>
        <taxon>Nematoda</taxon>
        <taxon>Chromadorea</taxon>
        <taxon>Rhabditida</taxon>
        <taxon>Spirurina</taxon>
        <taxon>Ascaridomorpha</taxon>
        <taxon>Ascaridoidea</taxon>
        <taxon>Anisakidae</taxon>
        <taxon>Anisakis</taxon>
        <taxon>Anisakis simplex complex</taxon>
    </lineage>
</organism>
<dbReference type="InterPro" id="IPR011009">
    <property type="entry name" value="Kinase-like_dom_sf"/>
</dbReference>
<dbReference type="GO" id="GO:0005524">
    <property type="term" value="F:ATP binding"/>
    <property type="evidence" value="ECO:0007669"/>
    <property type="project" value="InterPro"/>
</dbReference>
<evidence type="ECO:0000256" key="1">
    <source>
        <dbReference type="SAM" id="MobiDB-lite"/>
    </source>
</evidence>
<dbReference type="PANTHER" id="PTHR24416">
    <property type="entry name" value="TYROSINE-PROTEIN KINASE RECEPTOR"/>
    <property type="match status" value="1"/>
</dbReference>
<keyword evidence="4" id="KW-1185">Reference proteome</keyword>
<evidence type="ECO:0000313" key="4">
    <source>
        <dbReference type="Proteomes" id="UP000267096"/>
    </source>
</evidence>
<reference evidence="5" key="1">
    <citation type="submission" date="2017-02" db="UniProtKB">
        <authorList>
            <consortium name="WormBaseParasite"/>
        </authorList>
    </citation>
    <scope>IDENTIFICATION</scope>
</reference>
<evidence type="ECO:0000259" key="2">
    <source>
        <dbReference type="PROSITE" id="PS50011"/>
    </source>
</evidence>
<dbReference type="Proteomes" id="UP000267096">
    <property type="component" value="Unassembled WGS sequence"/>
</dbReference>
<gene>
    <name evidence="3" type="ORF">ASIM_LOCUS13364</name>
</gene>
<dbReference type="GO" id="GO:0004714">
    <property type="term" value="F:transmembrane receptor protein tyrosine kinase activity"/>
    <property type="evidence" value="ECO:0007669"/>
    <property type="project" value="TreeGrafter"/>
</dbReference>
<dbReference type="EMBL" id="UYRR01031372">
    <property type="protein sequence ID" value="VDK49521.1"/>
    <property type="molecule type" value="Genomic_DNA"/>
</dbReference>
<dbReference type="OrthoDB" id="5862519at2759"/>
<dbReference type="PROSITE" id="PS50011">
    <property type="entry name" value="PROTEIN_KINASE_DOM"/>
    <property type="match status" value="1"/>
</dbReference>
<feature type="compositionally biased region" description="Polar residues" evidence="1">
    <location>
        <begin position="249"/>
        <end position="260"/>
    </location>
</feature>
<dbReference type="InterPro" id="IPR050122">
    <property type="entry name" value="RTK"/>
</dbReference>
<dbReference type="InterPro" id="IPR000719">
    <property type="entry name" value="Prot_kinase_dom"/>
</dbReference>
<dbReference type="GO" id="GO:0043235">
    <property type="term" value="C:receptor complex"/>
    <property type="evidence" value="ECO:0007669"/>
    <property type="project" value="TreeGrafter"/>
</dbReference>
<sequence>MERCYGGSLLNHLEKFGDDITIAARNCLISRFGVIKISDFGLSKVVTELAGEKLENQQIPLRWMAPETLKRDPEYSIKSDVWAYGMLLFEIYNNGGKPWPEWEPKRIATHIRRGRMIELPDRTPQSVKELVRECWKMSVAERCDFKYIVRKMTAVHLKYPAPRPENSTIARIPRVTALSMQELEVLQEQEDSEDEALGDVSIVADEERKQEDPEREATIEEVAVKRKPRKKRKRSDAGRRKRDKKGRKNNTNAIATTISSEDTDKTKPTIEDIDEAGKKVLALAQAFSEHDDISSVIFHFCHWLPHYYK</sequence>
<dbReference type="SUPFAM" id="SSF56112">
    <property type="entry name" value="Protein kinase-like (PK-like)"/>
    <property type="match status" value="1"/>
</dbReference>
<accession>A0A0M3JZJ9</accession>
<dbReference type="Gene3D" id="1.10.510.10">
    <property type="entry name" value="Transferase(Phosphotransferase) domain 1"/>
    <property type="match status" value="1"/>
</dbReference>
<evidence type="ECO:0000313" key="3">
    <source>
        <dbReference type="EMBL" id="VDK49521.1"/>
    </source>
</evidence>
<dbReference type="GO" id="GO:0007169">
    <property type="term" value="P:cell surface receptor protein tyrosine kinase signaling pathway"/>
    <property type="evidence" value="ECO:0007669"/>
    <property type="project" value="TreeGrafter"/>
</dbReference>
<evidence type="ECO:0000313" key="5">
    <source>
        <dbReference type="WBParaSite" id="ASIM_0001393601-mRNA-1"/>
    </source>
</evidence>
<proteinExistence type="predicted"/>
<reference evidence="3 4" key="2">
    <citation type="submission" date="2018-11" db="EMBL/GenBank/DDBJ databases">
        <authorList>
            <consortium name="Pathogen Informatics"/>
        </authorList>
    </citation>
    <scope>NUCLEOTIDE SEQUENCE [LARGE SCALE GENOMIC DNA]</scope>
</reference>
<name>A0A0M3JZJ9_ANISI</name>
<dbReference type="GO" id="GO:0005886">
    <property type="term" value="C:plasma membrane"/>
    <property type="evidence" value="ECO:0007669"/>
    <property type="project" value="TreeGrafter"/>
</dbReference>
<feature type="compositionally biased region" description="Basic residues" evidence="1">
    <location>
        <begin position="225"/>
        <end position="248"/>
    </location>
</feature>
<protein>
    <submittedName>
        <fullName evidence="5">Protein kinase domain-containing protein</fullName>
    </submittedName>
</protein>
<dbReference type="InterPro" id="IPR001245">
    <property type="entry name" value="Ser-Thr/Tyr_kinase_cat_dom"/>
</dbReference>
<dbReference type="Pfam" id="PF07714">
    <property type="entry name" value="PK_Tyr_Ser-Thr"/>
    <property type="match status" value="1"/>
</dbReference>
<dbReference type="AlphaFoldDB" id="A0A0M3JZJ9"/>
<dbReference type="PANTHER" id="PTHR24416:SF611">
    <property type="entry name" value="TYROSINE-PROTEIN KINASE TRANSMEMBRANE RECEPTOR ROR"/>
    <property type="match status" value="1"/>
</dbReference>